<keyword evidence="2" id="KW-1133">Transmembrane helix</keyword>
<name>A0A3A9AMK2_9FIRM</name>
<dbReference type="InterPro" id="IPR052173">
    <property type="entry name" value="Beta-lactam_resp_regulator"/>
</dbReference>
<dbReference type="InterPro" id="IPR001460">
    <property type="entry name" value="PCN-bd_Tpept"/>
</dbReference>
<dbReference type="GO" id="GO:0008658">
    <property type="term" value="F:penicillin binding"/>
    <property type="evidence" value="ECO:0007669"/>
    <property type="project" value="InterPro"/>
</dbReference>
<keyword evidence="2" id="KW-0812">Transmembrane</keyword>
<feature type="domain" description="Penicillin-binding protein transpeptidase" evidence="3">
    <location>
        <begin position="386"/>
        <end position="588"/>
    </location>
</feature>
<protein>
    <submittedName>
        <fullName evidence="5">BlaR1 family beta-lactam sensor/signal transducer</fullName>
    </submittedName>
</protein>
<accession>A0A3A9AMK2</accession>
<gene>
    <name evidence="5" type="primary">blaR1</name>
    <name evidence="5" type="ORF">D7V94_18470</name>
</gene>
<evidence type="ECO:0000256" key="2">
    <source>
        <dbReference type="SAM" id="Phobius"/>
    </source>
</evidence>
<dbReference type="EMBL" id="RAYQ01000024">
    <property type="protein sequence ID" value="RKI88733.1"/>
    <property type="molecule type" value="Genomic_DNA"/>
</dbReference>
<dbReference type="PANTHER" id="PTHR34978">
    <property type="entry name" value="POSSIBLE SENSOR-TRANSDUCER PROTEIN BLAR"/>
    <property type="match status" value="1"/>
</dbReference>
<reference evidence="5 6" key="1">
    <citation type="submission" date="2018-09" db="EMBL/GenBank/DDBJ databases">
        <title>Murine metabolic-syndrome-specific gut microbial biobank.</title>
        <authorList>
            <person name="Liu C."/>
        </authorList>
    </citation>
    <scope>NUCLEOTIDE SEQUENCE [LARGE SCALE GENOMIC DNA]</scope>
    <source>
        <strain evidence="5 6">0.1xD8-82</strain>
    </source>
</reference>
<dbReference type="Gene3D" id="3.40.710.10">
    <property type="entry name" value="DD-peptidase/beta-lactamase superfamily"/>
    <property type="match status" value="1"/>
</dbReference>
<feature type="transmembrane region" description="Helical" evidence="2">
    <location>
        <begin position="321"/>
        <end position="343"/>
    </location>
</feature>
<comment type="caution">
    <text evidence="5">The sequence shown here is derived from an EMBL/GenBank/DDBJ whole genome shotgun (WGS) entry which is preliminary data.</text>
</comment>
<feature type="transmembrane region" description="Helical" evidence="2">
    <location>
        <begin position="110"/>
        <end position="130"/>
    </location>
</feature>
<dbReference type="Pfam" id="PF00905">
    <property type="entry name" value="Transpeptidase"/>
    <property type="match status" value="1"/>
</dbReference>
<evidence type="ECO:0000259" key="4">
    <source>
        <dbReference type="Pfam" id="PF05569"/>
    </source>
</evidence>
<dbReference type="OrthoDB" id="9762883at2"/>
<dbReference type="Proteomes" id="UP000280696">
    <property type="component" value="Unassembled WGS sequence"/>
</dbReference>
<dbReference type="AlphaFoldDB" id="A0A3A9AMK2"/>
<proteinExistence type="inferred from homology"/>
<sequence length="595" mass="67168">MGNFALRFLICNIFISIVICLFLASKHIFRNKLTSRMQYNLWFPLLGLLAIPFLPVRSVPLFSWLESLLTIAAPHKGAIFHGNAALHQSGPLNWMNDFGIAIGQKTPSGIGFALFVLWVAGMAGMIFLTFRSMVRFHALKKTSLPLQSPNVYRIYQGCLREMNITKSIPVYSTAFLKSPVIAGMFRPCIYVPIHLISDYNAKDIRYMLLHELSHYKHKDVLMNHLMNIASVLYWFNPFVWHACREMKTDREIACDTSVLKMLETGTHKEYGNTLINFAEKISRSPFPFATGISGSMAQMQKRILNIANYQKASTYKILSGFLVYGLIAAFLAGFIPVLSILAADHDRYVFHEQGKNITYLDLDASFGKSKGSFVLYDAENDAWQIYNKECAATRVTPVSTYKIYSALFALEAGIISPEQSLLEWDGQYHVYEAWNSNQTLQSAMLNSVTWYFQAIDRQAGFPAIRDYIKKTGYGNQIVHGDLSSYWADSSLSISPIEQIEMLQKLYYNQFDFSPENINAVKDSIYLYSEGNSKIYGKTGTGEVNGTNALGWFIGYIEQEDHTYFFATSIQNDNLATGSIAAELTHSILSDLNIPG</sequence>
<dbReference type="InterPro" id="IPR008756">
    <property type="entry name" value="Peptidase_M56"/>
</dbReference>
<evidence type="ECO:0000256" key="1">
    <source>
        <dbReference type="ARBA" id="ARBA00011075"/>
    </source>
</evidence>
<dbReference type="SUPFAM" id="SSF56601">
    <property type="entry name" value="beta-lactamase/transpeptidase-like"/>
    <property type="match status" value="1"/>
</dbReference>
<evidence type="ECO:0000313" key="5">
    <source>
        <dbReference type="EMBL" id="RKI88733.1"/>
    </source>
</evidence>
<keyword evidence="6" id="KW-1185">Reference proteome</keyword>
<dbReference type="RefSeq" id="WP_120471784.1">
    <property type="nucleotide sequence ID" value="NZ_RAYQ01000024.1"/>
</dbReference>
<dbReference type="Pfam" id="PF05569">
    <property type="entry name" value="Peptidase_M56"/>
    <property type="match status" value="1"/>
</dbReference>
<evidence type="ECO:0000313" key="6">
    <source>
        <dbReference type="Proteomes" id="UP000280696"/>
    </source>
</evidence>
<feature type="transmembrane region" description="Helical" evidence="2">
    <location>
        <begin position="6"/>
        <end position="29"/>
    </location>
</feature>
<dbReference type="PANTHER" id="PTHR34978:SF3">
    <property type="entry name" value="SLR0241 PROTEIN"/>
    <property type="match status" value="1"/>
</dbReference>
<dbReference type="InterPro" id="IPR012338">
    <property type="entry name" value="Beta-lactam/transpept-like"/>
</dbReference>
<organism evidence="5 6">
    <name type="scientific">Parablautia intestinalis</name>
    <dbReference type="NCBI Taxonomy" id="2320100"/>
    <lineage>
        <taxon>Bacteria</taxon>
        <taxon>Bacillati</taxon>
        <taxon>Bacillota</taxon>
        <taxon>Clostridia</taxon>
        <taxon>Lachnospirales</taxon>
        <taxon>Lachnospiraceae</taxon>
        <taxon>Parablautia</taxon>
    </lineage>
</organism>
<keyword evidence="2" id="KW-0472">Membrane</keyword>
<dbReference type="CDD" id="cd07341">
    <property type="entry name" value="M56_BlaR1_MecR1_like"/>
    <property type="match status" value="1"/>
</dbReference>
<comment type="similarity">
    <text evidence="1">Belongs to the peptidase M56 family.</text>
</comment>
<dbReference type="NCBIfam" id="NF000326">
    <property type="entry name" value="blaR1_generic"/>
    <property type="match status" value="1"/>
</dbReference>
<feature type="domain" description="Peptidase M56" evidence="4">
    <location>
        <begin position="9"/>
        <end position="306"/>
    </location>
</feature>
<feature type="transmembrane region" description="Helical" evidence="2">
    <location>
        <begin position="41"/>
        <end position="59"/>
    </location>
</feature>
<evidence type="ECO:0000259" key="3">
    <source>
        <dbReference type="Pfam" id="PF00905"/>
    </source>
</evidence>